<dbReference type="CDD" id="cd00033">
    <property type="entry name" value="CCP"/>
    <property type="match status" value="2"/>
</dbReference>
<name>A0ABS2YAL6_POLSP</name>
<dbReference type="SUPFAM" id="SSF57535">
    <property type="entry name" value="Complement control module/SCR domain"/>
    <property type="match status" value="2"/>
</dbReference>
<dbReference type="SMART" id="SM00032">
    <property type="entry name" value="CCP"/>
    <property type="match status" value="2"/>
</dbReference>
<evidence type="ECO:0000259" key="26">
    <source>
        <dbReference type="PROSITE" id="PS50923"/>
    </source>
</evidence>
<dbReference type="Gene3D" id="3.30.420.10">
    <property type="entry name" value="Ribonuclease H-like superfamily/Ribonuclease H"/>
    <property type="match status" value="1"/>
</dbReference>
<dbReference type="Proteomes" id="UP001166093">
    <property type="component" value="Unassembled WGS sequence"/>
</dbReference>
<dbReference type="Pfam" id="PF18434">
    <property type="entry name" value="Kazal_3"/>
    <property type="match status" value="1"/>
</dbReference>
<keyword evidence="5" id="KW-0964">Secreted</keyword>
<keyword evidence="9 25" id="KW-0768">Sushi</keyword>
<dbReference type="PROSITE" id="PS50068">
    <property type="entry name" value="LDLRA_2"/>
    <property type="match status" value="1"/>
</dbReference>
<dbReference type="PANTHER" id="PTHR45742">
    <property type="entry name" value="COMPLEMENT COMPONENT C6"/>
    <property type="match status" value="1"/>
</dbReference>
<evidence type="ECO:0000256" key="23">
    <source>
        <dbReference type="ARBA" id="ARBA00093478"/>
    </source>
</evidence>
<protein>
    <recommendedName>
        <fullName evidence="21">Complement component C7</fullName>
    </recommendedName>
</protein>
<dbReference type="Pfam" id="PF00057">
    <property type="entry name" value="Ldl_recept_a"/>
    <property type="match status" value="1"/>
</dbReference>
<evidence type="ECO:0000256" key="1">
    <source>
        <dbReference type="ARBA" id="ARBA00004276"/>
    </source>
</evidence>
<dbReference type="Pfam" id="PF21330">
    <property type="entry name" value="Kazal_C7"/>
    <property type="match status" value="1"/>
</dbReference>
<dbReference type="SMART" id="SM00209">
    <property type="entry name" value="TSP1"/>
    <property type="match status" value="2"/>
</dbReference>
<dbReference type="SUPFAM" id="SSF53098">
    <property type="entry name" value="Ribonuclease H-like"/>
    <property type="match status" value="1"/>
</dbReference>
<keyword evidence="13" id="KW-0204">Cytolysis</keyword>
<keyword evidence="8" id="KW-0399">Innate immunity</keyword>
<comment type="similarity">
    <text evidence="3">Belongs to the complement C6/C7/C8/C9 family.</text>
</comment>
<proteinExistence type="inferred from homology"/>
<feature type="domain" description="Integrase catalytic" evidence="27">
    <location>
        <begin position="1"/>
        <end position="105"/>
    </location>
</feature>
<evidence type="ECO:0000256" key="15">
    <source>
        <dbReference type="ARBA" id="ARBA00022875"/>
    </source>
</evidence>
<feature type="disulfide bond" evidence="25">
    <location>
        <begin position="674"/>
        <end position="701"/>
    </location>
</feature>
<dbReference type="Pfam" id="PF00665">
    <property type="entry name" value="rve"/>
    <property type="match status" value="1"/>
</dbReference>
<feature type="non-terminal residue" evidence="29">
    <location>
        <position position="918"/>
    </location>
</feature>
<evidence type="ECO:0000256" key="20">
    <source>
        <dbReference type="ARBA" id="ARBA00023298"/>
    </source>
</evidence>
<dbReference type="InterPro" id="IPR002172">
    <property type="entry name" value="LDrepeatLR_classA_rpt"/>
</dbReference>
<evidence type="ECO:0000256" key="24">
    <source>
        <dbReference type="PROSITE-ProRule" id="PRU00124"/>
    </source>
</evidence>
<dbReference type="InterPro" id="IPR036397">
    <property type="entry name" value="RNaseH_sf"/>
</dbReference>
<dbReference type="InterPro" id="IPR048831">
    <property type="entry name" value="C8A_B_C6_EGF-like"/>
</dbReference>
<evidence type="ECO:0000256" key="2">
    <source>
        <dbReference type="ARBA" id="ARBA00004613"/>
    </source>
</evidence>
<dbReference type="InterPro" id="IPR035976">
    <property type="entry name" value="Sushi/SCR/CCP_sf"/>
</dbReference>
<comment type="function">
    <text evidence="22">Component of the membrane attack complex (MAC), a multiprotein complex activated by the complement cascade, which inserts into a target cell membrane and forms a pore, leading to target cell membrane rupture and cell lysis. The MAC is initiated by proteolytic cleavage of C5 into complement C5b in response to the classical, alternative, lectin and GZMK complement pathways. The complement pathways consist in a cascade of proteins that leads to phagocytosis and breakdown of pathogens and signaling that strengthens the adaptive immune system. C7 serves as a membrane anchor. During MAC assembly, associates with C5b and C6 to form the C5b-7 complex, a key lipophilic precursor of the MAC complex, which associates with the outer leaflet and reduces the energy for membrane bending.</text>
</comment>
<dbReference type="InterPro" id="IPR036055">
    <property type="entry name" value="LDL_receptor-like_sf"/>
</dbReference>
<dbReference type="SMART" id="SM00057">
    <property type="entry name" value="FIMAC"/>
    <property type="match status" value="2"/>
</dbReference>
<keyword evidence="11" id="KW-0732">Signal</keyword>
<dbReference type="PROSITE" id="PS01209">
    <property type="entry name" value="LDLRA_1"/>
    <property type="match status" value="1"/>
</dbReference>
<feature type="domain" description="Sushi" evidence="26">
    <location>
        <begin position="644"/>
        <end position="703"/>
    </location>
</feature>
<dbReference type="InterPro" id="IPR048825">
    <property type="entry name" value="C7_KAZAL"/>
</dbReference>
<dbReference type="Pfam" id="PF01823">
    <property type="entry name" value="MACPF"/>
    <property type="match status" value="1"/>
</dbReference>
<dbReference type="Pfam" id="PF00084">
    <property type="entry name" value="Sushi"/>
    <property type="match status" value="2"/>
</dbReference>
<evidence type="ECO:0000256" key="19">
    <source>
        <dbReference type="ARBA" id="ARBA00023180"/>
    </source>
</evidence>
<dbReference type="InterPro" id="IPR040729">
    <property type="entry name" value="Kazal_3"/>
</dbReference>
<evidence type="ECO:0000256" key="5">
    <source>
        <dbReference type="ARBA" id="ARBA00022525"/>
    </source>
</evidence>
<evidence type="ECO:0000256" key="25">
    <source>
        <dbReference type="PROSITE-ProRule" id="PRU00302"/>
    </source>
</evidence>
<dbReference type="SMART" id="SM00192">
    <property type="entry name" value="LDLa"/>
    <property type="match status" value="1"/>
</dbReference>
<dbReference type="PANTHER" id="PTHR45742:SF2">
    <property type="entry name" value="COMPLEMENT COMPONENT C7"/>
    <property type="match status" value="1"/>
</dbReference>
<evidence type="ECO:0000256" key="16">
    <source>
        <dbReference type="ARBA" id="ARBA00023058"/>
    </source>
</evidence>
<feature type="domain" description="MACPF" evidence="28">
    <location>
        <begin position="224"/>
        <end position="531"/>
    </location>
</feature>
<evidence type="ECO:0000256" key="21">
    <source>
        <dbReference type="ARBA" id="ARBA00073222"/>
    </source>
</evidence>
<evidence type="ECO:0000256" key="13">
    <source>
        <dbReference type="ARBA" id="ARBA00022852"/>
    </source>
</evidence>
<keyword evidence="18 25" id="KW-1015">Disulfide bond</keyword>
<dbReference type="InterPro" id="IPR001862">
    <property type="entry name" value="MAC_perforin"/>
</dbReference>
<evidence type="ECO:0000259" key="28">
    <source>
        <dbReference type="PROSITE" id="PS51412"/>
    </source>
</evidence>
<dbReference type="Gene3D" id="3.30.60.30">
    <property type="match status" value="2"/>
</dbReference>
<dbReference type="PROSITE" id="PS50994">
    <property type="entry name" value="INTEGRASE"/>
    <property type="match status" value="1"/>
</dbReference>
<dbReference type="InterPro" id="IPR000436">
    <property type="entry name" value="Sushi_SCR_CCP_dom"/>
</dbReference>
<keyword evidence="30" id="KW-1185">Reference proteome</keyword>
<keyword evidence="20" id="KW-1053">Target membrane</keyword>
<reference evidence="29" key="1">
    <citation type="journal article" date="2021" name="Cell">
        <title>Tracing the genetic footprints of vertebrate landing in non-teleost ray-finned fishes.</title>
        <authorList>
            <person name="Bi X."/>
            <person name="Wang K."/>
            <person name="Yang L."/>
            <person name="Pan H."/>
            <person name="Jiang H."/>
            <person name="Wei Q."/>
            <person name="Fang M."/>
            <person name="Yu H."/>
            <person name="Zhu C."/>
            <person name="Cai Y."/>
            <person name="He Y."/>
            <person name="Gan X."/>
            <person name="Zeng H."/>
            <person name="Yu D."/>
            <person name="Zhu Y."/>
            <person name="Jiang H."/>
            <person name="Qiu Q."/>
            <person name="Yang H."/>
            <person name="Zhang Y.E."/>
            <person name="Wang W."/>
            <person name="Zhu M."/>
            <person name="He S."/>
            <person name="Zhang G."/>
        </authorList>
    </citation>
    <scope>NUCLEOTIDE SEQUENCE</scope>
    <source>
        <strain evidence="29">Pddl_001</strain>
    </source>
</reference>
<comment type="caution">
    <text evidence="25">Lacks conserved residue(s) required for the propagation of feature annotation.</text>
</comment>
<evidence type="ECO:0000256" key="7">
    <source>
        <dbReference type="ARBA" id="ARBA00022537"/>
    </source>
</evidence>
<dbReference type="InterPro" id="IPR003884">
    <property type="entry name" value="FacI_MAC"/>
</dbReference>
<evidence type="ECO:0000256" key="3">
    <source>
        <dbReference type="ARBA" id="ARBA00009214"/>
    </source>
</evidence>
<evidence type="ECO:0000256" key="9">
    <source>
        <dbReference type="ARBA" id="ARBA00022659"/>
    </source>
</evidence>
<dbReference type="Gene3D" id="2.10.70.10">
    <property type="entry name" value="Complement Module, domain 1"/>
    <property type="match status" value="2"/>
</dbReference>
<dbReference type="SMART" id="SM00457">
    <property type="entry name" value="MACPF"/>
    <property type="match status" value="1"/>
</dbReference>
<keyword evidence="19" id="KW-0325">Glycoprotein</keyword>
<evidence type="ECO:0000256" key="4">
    <source>
        <dbReference type="ARBA" id="ARBA00022452"/>
    </source>
</evidence>
<gene>
    <name evidence="29" type="primary">C7</name>
    <name evidence="29" type="ORF">GTO93_0015556</name>
</gene>
<dbReference type="InterPro" id="IPR000884">
    <property type="entry name" value="TSP1_rpt"/>
</dbReference>
<evidence type="ECO:0000256" key="11">
    <source>
        <dbReference type="ARBA" id="ARBA00022729"/>
    </source>
</evidence>
<dbReference type="PROSITE" id="PS50092">
    <property type="entry name" value="TSP1"/>
    <property type="match status" value="2"/>
</dbReference>
<evidence type="ECO:0000256" key="12">
    <source>
        <dbReference type="ARBA" id="ARBA00022737"/>
    </source>
</evidence>
<keyword evidence="4" id="KW-1134">Transmembrane beta strand</keyword>
<dbReference type="Pfam" id="PF21195">
    <property type="entry name" value="EGF_C8A_B_C6"/>
    <property type="match status" value="1"/>
</dbReference>
<evidence type="ECO:0000256" key="18">
    <source>
        <dbReference type="ARBA" id="ARBA00023157"/>
    </source>
</evidence>
<dbReference type="Gene3D" id="2.20.100.10">
    <property type="entry name" value="Thrombospondin type-1 (TSP1) repeat"/>
    <property type="match status" value="2"/>
</dbReference>
<keyword evidence="6" id="KW-0245">EGF-like domain</keyword>
<keyword evidence="14" id="KW-0391">Immunity</keyword>
<organism evidence="29 30">
    <name type="scientific">Polyodon spathula</name>
    <name type="common">North American paddlefish</name>
    <name type="synonym">Squalus spathula</name>
    <dbReference type="NCBI Taxonomy" id="7913"/>
    <lineage>
        <taxon>Eukaryota</taxon>
        <taxon>Metazoa</taxon>
        <taxon>Chordata</taxon>
        <taxon>Craniata</taxon>
        <taxon>Vertebrata</taxon>
        <taxon>Euteleostomi</taxon>
        <taxon>Actinopterygii</taxon>
        <taxon>Chondrostei</taxon>
        <taxon>Acipenseriformes</taxon>
        <taxon>Polyodontidae</taxon>
        <taxon>Polyodon</taxon>
    </lineage>
</organism>
<evidence type="ECO:0000313" key="30">
    <source>
        <dbReference type="Proteomes" id="UP001166093"/>
    </source>
</evidence>
<dbReference type="InterPro" id="IPR001584">
    <property type="entry name" value="Integrase_cat-core"/>
</dbReference>
<keyword evidence="15" id="KW-0180">Complement pathway</keyword>
<keyword evidence="17" id="KW-0472">Membrane</keyword>
<keyword evidence="10" id="KW-0812">Transmembrane</keyword>
<dbReference type="CDD" id="cd00112">
    <property type="entry name" value="LDLa"/>
    <property type="match status" value="1"/>
</dbReference>
<dbReference type="InterPro" id="IPR020864">
    <property type="entry name" value="MACPF"/>
</dbReference>
<dbReference type="SUPFAM" id="SSF57424">
    <property type="entry name" value="LDL receptor-like module"/>
    <property type="match status" value="1"/>
</dbReference>
<keyword evidence="7" id="KW-1052">Target cell membrane</keyword>
<evidence type="ECO:0000256" key="14">
    <source>
        <dbReference type="ARBA" id="ARBA00022859"/>
    </source>
</evidence>
<comment type="caution">
    <text evidence="29">The sequence shown here is derived from an EMBL/GenBank/DDBJ whole genome shotgun (WGS) entry which is preliminary data.</text>
</comment>
<dbReference type="EMBL" id="JAAWVQ010125299">
    <property type="protein sequence ID" value="MBN3283230.1"/>
    <property type="molecule type" value="Genomic_DNA"/>
</dbReference>
<evidence type="ECO:0000256" key="8">
    <source>
        <dbReference type="ARBA" id="ARBA00022588"/>
    </source>
</evidence>
<evidence type="ECO:0000256" key="6">
    <source>
        <dbReference type="ARBA" id="ARBA00022536"/>
    </source>
</evidence>
<dbReference type="InterPro" id="IPR020863">
    <property type="entry name" value="MACPF_CS"/>
</dbReference>
<dbReference type="InterPro" id="IPR036383">
    <property type="entry name" value="TSP1_rpt_sf"/>
</dbReference>
<evidence type="ECO:0000259" key="27">
    <source>
        <dbReference type="PROSITE" id="PS50994"/>
    </source>
</evidence>
<evidence type="ECO:0000256" key="22">
    <source>
        <dbReference type="ARBA" id="ARBA00093281"/>
    </source>
</evidence>
<dbReference type="PROSITE" id="PS51412">
    <property type="entry name" value="MACPF_2"/>
    <property type="match status" value="1"/>
</dbReference>
<keyword evidence="12" id="KW-0677">Repeat</keyword>
<dbReference type="InterPro" id="IPR012337">
    <property type="entry name" value="RNaseH-like_sf"/>
</dbReference>
<accession>A0ABS2YAL6</accession>
<dbReference type="SUPFAM" id="SSF82895">
    <property type="entry name" value="TSP-1 type 1 repeat"/>
    <property type="match status" value="2"/>
</dbReference>
<feature type="domain" description="Sushi" evidence="26">
    <location>
        <begin position="704"/>
        <end position="765"/>
    </location>
</feature>
<dbReference type="PRINTS" id="PR00764">
    <property type="entry name" value="COMPLEMENTC9"/>
</dbReference>
<dbReference type="InterPro" id="IPR023415">
    <property type="entry name" value="LDLR_class-A_CS"/>
</dbReference>
<evidence type="ECO:0000256" key="17">
    <source>
        <dbReference type="ARBA" id="ARBA00023136"/>
    </source>
</evidence>
<feature type="non-terminal residue" evidence="29">
    <location>
        <position position="1"/>
    </location>
</feature>
<sequence length="918" mass="102755">KVDVDILGPFAFSEGESVLVALDCFTKWPEAYALPDQKAETVAEDLPEGFFSQFGVRQELHYGQCWNFESRVFTEMCQRLGISKTRTTPLHPQSEGLVEWLNRVVVTLVLYGLAGHLHLICEVGCVSPVNCQWSSYRDWSECDGCTKTQTRSRTVLNYGQYGGRPCSGEPVERRACVPTRGCPIEDGCGDRFRCSSGQCISRSLVCNGDQDCEEDGSDEQRCEEMMKCEEDKIPPNAELTGAGFDILKGKVRNNVINTKSFGGQCRIVFSGDHRYYYRLTQSLQKYTFQVKIKNDFSYEFYNSTWSYNKQTEDIKKSSHDGSFHHHSDIASNNEKSHQLMIIRNEVEVAQFMNSAPEFLTLSEIFWKDLSLLPVTYEYSAYRKLIESYGTHFIKEGSLGGLYKHVFYMDPEKMNQKGISKTDAEKCTSFSVNLFFVRVKHSACNKLIEALKTEEGSAAFSSGLNFLELNNPAGNSERYARWAGSVKDNPSVIKQKLTPLHELVKEVTCASVKRYNLKQAIEQYLNENHPCNCKPCQNNGLPVIKNTQCDCDCKPGTTGLACEHGTPQEEQPGVIDGSWSCWSSWSICREGRRSRDRKCDNPSPSGGGKSCIGEHTDSKLCEDEEVKYLRQIEPHCFDTTLVPIKSCQSPPPLINGLVQDPKDLYPVGSKVVYSCIEGYYVVGDPVAKCGEDLHWQRYSIHCQGAVCGPPTLQSDVTGTPWKTSYEIGEKISLSCPPAKQLEGASEIMCDSSLNWSPKLTGTQCMLRDNREALGGQCQQWQKKHNSECVCKMPYECKSSLHICVTNAKTGQTDALTVCKVYALECLGRAYTPADESTCKLPGFQPKPCPACQLWEKCDEQTNICVCRGIEECSENGSSICVLAGENHFKQTMSECEAGSRRCRGENISVVNIRPCEAQE</sequence>
<comment type="subunit">
    <text evidence="23">Monomer or dimer; as a C5b-7 complex it can also form multimeric rosettes. Component of the membrane attack complex (MAC), composed of complement C5b, C6, C7, C8A, C8B, C8G and multiple copies of the pore-forming subunit C9.</text>
</comment>
<evidence type="ECO:0000256" key="10">
    <source>
        <dbReference type="ARBA" id="ARBA00022692"/>
    </source>
</evidence>
<dbReference type="PROSITE" id="PS00279">
    <property type="entry name" value="MACPF_1"/>
    <property type="match status" value="1"/>
</dbReference>
<dbReference type="PROSITE" id="PS50923">
    <property type="entry name" value="SUSHI"/>
    <property type="match status" value="2"/>
</dbReference>
<keyword evidence="16" id="KW-0473">Membrane attack complex</keyword>
<evidence type="ECO:0000313" key="29">
    <source>
        <dbReference type="EMBL" id="MBN3283230.1"/>
    </source>
</evidence>
<feature type="disulfide bond" evidence="24">
    <location>
        <begin position="194"/>
        <end position="212"/>
    </location>
</feature>
<dbReference type="Gene3D" id="4.10.400.10">
    <property type="entry name" value="Low-density Lipoprotein Receptor"/>
    <property type="match status" value="1"/>
</dbReference>
<comment type="subcellular location">
    <subcellularLocation>
        <location evidence="2">Secreted</location>
    </subcellularLocation>
    <subcellularLocation>
        <location evidence="1">Target cell membrane</location>
        <topology evidence="1">Multi-pass membrane protein</topology>
    </subcellularLocation>
</comment>